<evidence type="ECO:0000313" key="2">
    <source>
        <dbReference type="Proteomes" id="UP000053237"/>
    </source>
</evidence>
<reference evidence="1 2" key="1">
    <citation type="submission" date="2012-05" db="EMBL/GenBank/DDBJ databases">
        <title>Recombination and specialization in a pathogen metapopulation.</title>
        <authorList>
            <person name="Gardiner A."/>
            <person name="Kemen E."/>
            <person name="Schultz-Larsen T."/>
            <person name="MacLean D."/>
            <person name="Van Oosterhout C."/>
            <person name="Jones J.D.G."/>
        </authorList>
    </citation>
    <scope>NUCLEOTIDE SEQUENCE [LARGE SCALE GENOMIC DNA]</scope>
    <source>
        <strain evidence="1 2">Ac Nc2</strain>
    </source>
</reference>
<name>A0A024FW07_9STRA</name>
<dbReference type="EMBL" id="CAIX01000428">
    <property type="protein sequence ID" value="CCI10844.1"/>
    <property type="molecule type" value="Genomic_DNA"/>
</dbReference>
<comment type="caution">
    <text evidence="1">The sequence shown here is derived from an EMBL/GenBank/DDBJ whole genome shotgun (WGS) entry which is preliminary data.</text>
</comment>
<dbReference type="AlphaFoldDB" id="A0A024FW07"/>
<keyword evidence="2" id="KW-1185">Reference proteome</keyword>
<sequence length="166" mass="19074">MKGISFETYAILGLGASLAHQQFVVVTGGLYVEIKSESVWWDNTLPYSIEDDVSYTVSLEATESDEELGILPMDYIIKAYEMPRLKHVELDAFPEILETRNPLFNLVELSPLTHTDQSYTNCWTLKGIDLKKWIESKILNTENNKFYMSIQACNRISRNVCYYALD</sequence>
<protein>
    <submittedName>
        <fullName evidence="1">Uncharacterized protein</fullName>
    </submittedName>
</protein>
<evidence type="ECO:0000313" key="1">
    <source>
        <dbReference type="EMBL" id="CCI10844.1"/>
    </source>
</evidence>
<proteinExistence type="predicted"/>
<gene>
    <name evidence="1" type="ORF">BN9_118400</name>
</gene>
<organism evidence="1 2">
    <name type="scientific">Albugo candida</name>
    <dbReference type="NCBI Taxonomy" id="65357"/>
    <lineage>
        <taxon>Eukaryota</taxon>
        <taxon>Sar</taxon>
        <taxon>Stramenopiles</taxon>
        <taxon>Oomycota</taxon>
        <taxon>Peronosporomycetes</taxon>
        <taxon>Albuginales</taxon>
        <taxon>Albuginaceae</taxon>
        <taxon>Albugo</taxon>
    </lineage>
</organism>
<dbReference type="InParanoid" id="A0A024FW07"/>
<accession>A0A024FW07</accession>
<dbReference type="Proteomes" id="UP000053237">
    <property type="component" value="Unassembled WGS sequence"/>
</dbReference>